<accession>A0A914Q2K7</accession>
<feature type="compositionally biased region" description="Basic and acidic residues" evidence="1">
    <location>
        <begin position="170"/>
        <end position="181"/>
    </location>
</feature>
<evidence type="ECO:0000313" key="3">
    <source>
        <dbReference type="WBParaSite" id="PDA_v2.g21370.t1"/>
    </source>
</evidence>
<protein>
    <submittedName>
        <fullName evidence="3">ELM2 domain-containing protein</fullName>
    </submittedName>
</protein>
<sequence>METSDGFVVIKDKQQRFVNDNSETDDRNQYSNINLNQKYKLPTFISVQSCSKTYSDKNFDIAAYEKSFEAAAVDPYCEKNMEDLKNGISESLRNEKHIFPSTFILQNPFEFPRQQSNEEPPLQVSEFKASQFLLNPNESSNNGQQSIHLAQQQQQLSLNSDVLQQQQPQKPERNSASKECYELDLQPESKKKPRSFSASHEYSWSDEQAKQWIDENRIQFVDHNVLIDRDILMYSPRRLTPELEAAYIRYCRFSRTLVIRKYEKIITSIDCKDFCGDLYMLDAIAVLKHFDYNVVNAVYFLQNNDLQHIWHEGRLDKEKLKTFENYILQYDFNRSITKLINFVRKT</sequence>
<feature type="region of interest" description="Disordered" evidence="1">
    <location>
        <begin position="161"/>
        <end position="197"/>
    </location>
</feature>
<keyword evidence="2" id="KW-1185">Reference proteome</keyword>
<evidence type="ECO:0000256" key="1">
    <source>
        <dbReference type="SAM" id="MobiDB-lite"/>
    </source>
</evidence>
<dbReference type="Proteomes" id="UP000887578">
    <property type="component" value="Unplaced"/>
</dbReference>
<proteinExistence type="predicted"/>
<dbReference type="WBParaSite" id="PDA_v2.g21370.t1">
    <property type="protein sequence ID" value="PDA_v2.g21370.t1"/>
    <property type="gene ID" value="PDA_v2.g21370"/>
</dbReference>
<name>A0A914Q2K7_9BILA</name>
<dbReference type="AlphaFoldDB" id="A0A914Q2K7"/>
<reference evidence="3" key="1">
    <citation type="submission" date="2022-11" db="UniProtKB">
        <authorList>
            <consortium name="WormBaseParasite"/>
        </authorList>
    </citation>
    <scope>IDENTIFICATION</scope>
</reference>
<organism evidence="2 3">
    <name type="scientific">Panagrolaimus davidi</name>
    <dbReference type="NCBI Taxonomy" id="227884"/>
    <lineage>
        <taxon>Eukaryota</taxon>
        <taxon>Metazoa</taxon>
        <taxon>Ecdysozoa</taxon>
        <taxon>Nematoda</taxon>
        <taxon>Chromadorea</taxon>
        <taxon>Rhabditida</taxon>
        <taxon>Tylenchina</taxon>
        <taxon>Panagrolaimomorpha</taxon>
        <taxon>Panagrolaimoidea</taxon>
        <taxon>Panagrolaimidae</taxon>
        <taxon>Panagrolaimus</taxon>
    </lineage>
</organism>
<evidence type="ECO:0000313" key="2">
    <source>
        <dbReference type="Proteomes" id="UP000887578"/>
    </source>
</evidence>